<sequence length="592" mass="65198">MRNGAPYGGITSSEDGGWRKSSVSHRKLAEVHACGTVRSGNSPIWEDVIANQDSKGARVPSYYRDCVAIKCDLHCSYLYTTGAGILRIFLSMSSFHKSNMSLSEKSEISIPPPAKCSSHSSNPSNVTLVDVEKEIARILAEKNGSPKDIDLEAQAAARKKRHTCISFIRYTALDIYRRLFSLVFLANLAVFIAVMTAERKLLALVNATAANVLACGLARQPLVVNAIFVIVCSIPRSAPLRLRRIAAKVYHYGGVHSGCGIASFLWYAGFVGLMSKQYWSAAGEAGKTAFSVLPVVLSYIILALLLAIILVAHPAFRMKKHDYFELTHRFSAWVVVILFVILLLVFSDEASRAAGQPLGTFLVHLPAFWFLVLTVLSIIHPWLLLRKVPVSGETLSPHAVRLHMNHTNTSFGKGIQLATHPLQDWHGFATFPDPDGQSFSCLVSKAGDWTTARIKCPPKHIWKRGVLIYGFAYAMRVFKRVIVVTTGSGIGPCLSFLGDENRPALRVVWQTRSPLRTYGRDVFNLVTKLDADPVIIETNQSGRVDMLPIIRRLYAEFEAEAVCVISNPVVTKRVVFDLESGGIPAFGPIFDS</sequence>
<feature type="region of interest" description="Disordered" evidence="1">
    <location>
        <begin position="1"/>
        <end position="21"/>
    </location>
</feature>
<evidence type="ECO:0000313" key="4">
    <source>
        <dbReference type="Proteomes" id="UP000465221"/>
    </source>
</evidence>
<keyword evidence="2" id="KW-1133">Transmembrane helix</keyword>
<evidence type="ECO:0008006" key="5">
    <source>
        <dbReference type="Google" id="ProtNLM"/>
    </source>
</evidence>
<dbReference type="GO" id="GO:0075306">
    <property type="term" value="P:regulation of conidium formation"/>
    <property type="evidence" value="ECO:0007669"/>
    <property type="project" value="TreeGrafter"/>
</dbReference>
<feature type="transmembrane region" description="Helical" evidence="2">
    <location>
        <begin position="330"/>
        <end position="347"/>
    </location>
</feature>
<dbReference type="InterPro" id="IPR052979">
    <property type="entry name" value="Adenylate-forming_domain"/>
</dbReference>
<dbReference type="GO" id="GO:0048315">
    <property type="term" value="P:conidium formation"/>
    <property type="evidence" value="ECO:0007669"/>
    <property type="project" value="TreeGrafter"/>
</dbReference>
<feature type="transmembrane region" description="Helical" evidence="2">
    <location>
        <begin position="249"/>
        <end position="269"/>
    </location>
</feature>
<reference evidence="3 4" key="1">
    <citation type="submission" date="2020-01" db="EMBL/GenBank/DDBJ databases">
        <title>Draft genome sequence of Aspergillus udagawae IFM 46972.</title>
        <authorList>
            <person name="Takahashi H."/>
            <person name="Yaguchi T."/>
        </authorList>
    </citation>
    <scope>NUCLEOTIDE SEQUENCE [LARGE SCALE GENOMIC DNA]</scope>
    <source>
        <strain evidence="3 4">IFM 46972</strain>
    </source>
</reference>
<dbReference type="Proteomes" id="UP000465221">
    <property type="component" value="Unassembled WGS sequence"/>
</dbReference>
<evidence type="ECO:0000313" key="3">
    <source>
        <dbReference type="EMBL" id="GFF26648.1"/>
    </source>
</evidence>
<dbReference type="PANTHER" id="PTHR33927">
    <property type="entry name" value="TRANSMEMBRANE PROTEIN"/>
    <property type="match status" value="1"/>
</dbReference>
<dbReference type="EMBL" id="BLKC01000008">
    <property type="protein sequence ID" value="GFF26648.1"/>
    <property type="molecule type" value="Genomic_DNA"/>
</dbReference>
<accession>A0A8H3RNR4</accession>
<name>A0A8H3RNR4_9EURO</name>
<feature type="transmembrane region" description="Helical" evidence="2">
    <location>
        <begin position="367"/>
        <end position="385"/>
    </location>
</feature>
<protein>
    <recommendedName>
        <fullName evidence="5">Integral membrane protein TmpA</fullName>
    </recommendedName>
</protein>
<comment type="caution">
    <text evidence="3">The sequence shown here is derived from an EMBL/GenBank/DDBJ whole genome shotgun (WGS) entry which is preliminary data.</text>
</comment>
<evidence type="ECO:0000256" key="2">
    <source>
        <dbReference type="SAM" id="Phobius"/>
    </source>
</evidence>
<proteinExistence type="predicted"/>
<organism evidence="3 4">
    <name type="scientific">Aspergillus udagawae</name>
    <dbReference type="NCBI Taxonomy" id="91492"/>
    <lineage>
        <taxon>Eukaryota</taxon>
        <taxon>Fungi</taxon>
        <taxon>Dikarya</taxon>
        <taxon>Ascomycota</taxon>
        <taxon>Pezizomycotina</taxon>
        <taxon>Eurotiomycetes</taxon>
        <taxon>Eurotiomycetidae</taxon>
        <taxon>Eurotiales</taxon>
        <taxon>Aspergillaceae</taxon>
        <taxon>Aspergillus</taxon>
        <taxon>Aspergillus subgen. Fumigati</taxon>
    </lineage>
</organism>
<dbReference type="AlphaFoldDB" id="A0A8H3RNR4"/>
<feature type="transmembrane region" description="Helical" evidence="2">
    <location>
        <begin position="179"/>
        <end position="197"/>
    </location>
</feature>
<dbReference type="PANTHER" id="PTHR33927:SF3">
    <property type="entry name" value="INTEGRAL MEMBRANE PROTEIN TMPA"/>
    <property type="match status" value="1"/>
</dbReference>
<keyword evidence="2" id="KW-0472">Membrane</keyword>
<gene>
    <name evidence="3" type="ORF">IFM46972_01848</name>
</gene>
<dbReference type="GO" id="GO:0043935">
    <property type="term" value="P:sexual sporulation resulting in formation of a cellular spore"/>
    <property type="evidence" value="ECO:0007669"/>
    <property type="project" value="TreeGrafter"/>
</dbReference>
<feature type="transmembrane region" description="Helical" evidence="2">
    <location>
        <begin position="289"/>
        <end position="310"/>
    </location>
</feature>
<feature type="transmembrane region" description="Helical" evidence="2">
    <location>
        <begin position="217"/>
        <end position="237"/>
    </location>
</feature>
<dbReference type="GO" id="GO:0005886">
    <property type="term" value="C:plasma membrane"/>
    <property type="evidence" value="ECO:0007669"/>
    <property type="project" value="TreeGrafter"/>
</dbReference>
<keyword evidence="2" id="KW-0812">Transmembrane</keyword>
<evidence type="ECO:0000256" key="1">
    <source>
        <dbReference type="SAM" id="MobiDB-lite"/>
    </source>
</evidence>